<comment type="subcellular location">
    <subcellularLocation>
        <location evidence="1">Nucleus</location>
    </subcellularLocation>
</comment>
<feature type="compositionally biased region" description="Basic and acidic residues" evidence="4">
    <location>
        <begin position="32"/>
        <end position="44"/>
    </location>
</feature>
<dbReference type="InterPro" id="IPR007133">
    <property type="entry name" value="RNA_pol_II-assoc_Paf1"/>
</dbReference>
<reference evidence="5 6" key="1">
    <citation type="submission" date="2024-01" db="EMBL/GenBank/DDBJ databases">
        <authorList>
            <consortium name="Genoscope - CEA"/>
            <person name="William W."/>
        </authorList>
    </citation>
    <scope>NUCLEOTIDE SEQUENCE [LARGE SCALE GENOMIC DNA]</scope>
    <source>
        <strain evidence="5 6">29B2s-10</strain>
    </source>
</reference>
<organism evidence="5 6">
    <name type="scientific">[Candida] anglica</name>
    <dbReference type="NCBI Taxonomy" id="148631"/>
    <lineage>
        <taxon>Eukaryota</taxon>
        <taxon>Fungi</taxon>
        <taxon>Dikarya</taxon>
        <taxon>Ascomycota</taxon>
        <taxon>Saccharomycotina</taxon>
        <taxon>Pichiomycetes</taxon>
        <taxon>Debaryomycetaceae</taxon>
        <taxon>Kurtzmaniella</taxon>
    </lineage>
</organism>
<accession>A0ABP0EI31</accession>
<evidence type="ECO:0000313" key="5">
    <source>
        <dbReference type="EMBL" id="CAK7918409.1"/>
    </source>
</evidence>
<comment type="similarity">
    <text evidence="2">Belongs to the PAF1 family.</text>
</comment>
<feature type="region of interest" description="Disordered" evidence="4">
    <location>
        <begin position="385"/>
        <end position="425"/>
    </location>
</feature>
<evidence type="ECO:0000256" key="1">
    <source>
        <dbReference type="ARBA" id="ARBA00004123"/>
    </source>
</evidence>
<feature type="compositionally biased region" description="Basic and acidic residues" evidence="4">
    <location>
        <begin position="416"/>
        <end position="425"/>
    </location>
</feature>
<dbReference type="EMBL" id="OZ004259">
    <property type="protein sequence ID" value="CAK7918409.1"/>
    <property type="molecule type" value="Genomic_DNA"/>
</dbReference>
<evidence type="ECO:0000256" key="3">
    <source>
        <dbReference type="ARBA" id="ARBA00023242"/>
    </source>
</evidence>
<feature type="compositionally biased region" description="Acidic residues" evidence="4">
    <location>
        <begin position="402"/>
        <end position="415"/>
    </location>
</feature>
<proteinExistence type="inferred from homology"/>
<dbReference type="Pfam" id="PF03985">
    <property type="entry name" value="Paf1"/>
    <property type="match status" value="1"/>
</dbReference>
<sequence length="425" mass="49175">MSKSSSKPVRQDYIAKVRYVNTLPPPPLNPKYLKDNTTEPVSTKEESEQLLSSLFRKQNFLSYIETVDDEYGLNLNLINNHGCLNNGDESSIFSLAAKREFELHPKDKVLLRDAGIGKISKSEPGVSFLRRTEYISEKQSTPKVINEPVAPLLKKKEGHDAESQLAAVEKTFDEAQDSLDNFSKLKHPRKRNAKAVAAWPLLPDTSMLDTKFLSIKFTGSASVTRELELFKRQQGAKYNENFQKKSLETAIFKPITTADGEWMSLYQVKDVEKVEQLQDRLNSTEREQPVNLLDEDENTSEYKFKHIKNYDMHFERFTKPYQELTIKFIPNEKETGSKKRKAAYYYPVNGRIELKKHRASQNTEINRFLKENTADIINFKLREPNTDEMKQMDNLRSTFDPMEYEGDDEEIEEDVEGQKEESNDD</sequence>
<evidence type="ECO:0000256" key="4">
    <source>
        <dbReference type="SAM" id="MobiDB-lite"/>
    </source>
</evidence>
<keyword evidence="6" id="KW-1185">Reference proteome</keyword>
<evidence type="ECO:0000256" key="2">
    <source>
        <dbReference type="ARBA" id="ARBA00007560"/>
    </source>
</evidence>
<protein>
    <submittedName>
        <fullName evidence="5">RNA polymerase II-associated protein 1</fullName>
    </submittedName>
</protein>
<dbReference type="Proteomes" id="UP001497600">
    <property type="component" value="Chromosome G"/>
</dbReference>
<gene>
    <name evidence="5" type="primary">PAF1</name>
    <name evidence="5" type="ORF">CAAN4_G13102</name>
</gene>
<keyword evidence="3" id="KW-0539">Nucleus</keyword>
<dbReference type="PANTHER" id="PTHR23188:SF12">
    <property type="entry name" value="RNA POLYMERASE II-ASSOCIATED FACTOR 1 HOMOLOG"/>
    <property type="match status" value="1"/>
</dbReference>
<dbReference type="PANTHER" id="PTHR23188">
    <property type="entry name" value="RNA POLYMERASE II-ASSOCIATED FACTOR 1 HOMOLOG"/>
    <property type="match status" value="1"/>
</dbReference>
<name>A0ABP0EI31_9ASCO</name>
<evidence type="ECO:0000313" key="6">
    <source>
        <dbReference type="Proteomes" id="UP001497600"/>
    </source>
</evidence>
<feature type="region of interest" description="Disordered" evidence="4">
    <location>
        <begin position="24"/>
        <end position="44"/>
    </location>
</feature>